<evidence type="ECO:0000313" key="3">
    <source>
        <dbReference type="EMBL" id="QFG74414.1"/>
    </source>
</evidence>
<accession>A0A5J6VLR1</accession>
<dbReference type="InterPro" id="IPR046449">
    <property type="entry name" value="DEGP_PDZ_sf"/>
</dbReference>
<keyword evidence="1" id="KW-0645">Protease</keyword>
<proteinExistence type="predicted"/>
<reference evidence="3" key="1">
    <citation type="journal article" date="2019" name="Philos. Trans. R. Soc. Lond., B, Biol. Sci.">
        <title>Targeted metagenomic recovery of four divergent viruses reveals shared and distinctive characteristics of giant viruses of marine eukaryotes.</title>
        <authorList>
            <person name="Needham D.M."/>
            <person name="Poirier C."/>
            <person name="Hehenberger E."/>
            <person name="Jimenez V."/>
            <person name="Swalwell J.E."/>
            <person name="Santoro A.E."/>
            <person name="Worden A.Z."/>
        </authorList>
    </citation>
    <scope>NUCLEOTIDE SEQUENCE</scope>
    <source>
        <strain evidence="3">MPacV-611</strain>
    </source>
</reference>
<dbReference type="PRINTS" id="PR00834">
    <property type="entry name" value="PROTEASES2C"/>
</dbReference>
<dbReference type="GO" id="GO:0004252">
    <property type="term" value="F:serine-type endopeptidase activity"/>
    <property type="evidence" value="ECO:0007669"/>
    <property type="project" value="InterPro"/>
</dbReference>
<dbReference type="PANTHER" id="PTHR43343">
    <property type="entry name" value="PEPTIDASE S12"/>
    <property type="match status" value="1"/>
</dbReference>
<evidence type="ECO:0000256" key="1">
    <source>
        <dbReference type="ARBA" id="ARBA00022670"/>
    </source>
</evidence>
<dbReference type="GO" id="GO:0006508">
    <property type="term" value="P:proteolysis"/>
    <property type="evidence" value="ECO:0007669"/>
    <property type="project" value="UniProtKB-KW"/>
</dbReference>
<dbReference type="Pfam" id="PF13365">
    <property type="entry name" value="Trypsin_2"/>
    <property type="match status" value="1"/>
</dbReference>
<dbReference type="Gene3D" id="2.40.10.120">
    <property type="match status" value="1"/>
</dbReference>
<dbReference type="InterPro" id="IPR051201">
    <property type="entry name" value="Chloro_Bact_Ser_Proteases"/>
</dbReference>
<dbReference type="InterPro" id="IPR009003">
    <property type="entry name" value="Peptidase_S1_PA"/>
</dbReference>
<dbReference type="SUPFAM" id="SSF50494">
    <property type="entry name" value="Trypsin-like serine proteases"/>
    <property type="match status" value="1"/>
</dbReference>
<evidence type="ECO:0000256" key="2">
    <source>
        <dbReference type="ARBA" id="ARBA00022801"/>
    </source>
</evidence>
<sequence length="547" mass="62046">MIILLCNYYIKRNDKMAYNEKFIHIDSNDFISAITKFKNYVVHLKVSREVVDWMKPYNTPKTAPESHGSGFVVDGSKRLIITNYHVVEDCKKIEIVNVGSSTPIYADVISVYPKLDIALLHYDNETFNELVKDAVYDDMIGDSDNIRFATTTWALGFPLAQDELKVSKGIISGFTEGKIQTDTAINPGNSGGPLVSYDNEKKKINVIGVNYAGFVGTEGMGLAIPINELKYNWNNLTSSIDNYLSNKDNYVPLIIYPLLSGAIFDSVQNNYLKELASDCVPGLRIKSIIKSSYFDPELNSDIKVKENAFICSIDGHKIDNDGSLLIHDSSQLNIVDIDSYIDRLRPQYKTDSLGKTTEYYSIKLSGYNCDTTEYVPKISDKFTNEEIYINRTDIFKLQYKYHNIHNINYIIVGGFVIMELTLNHILADMKLATSINLSDISNFAVTSKLVVTSSILDFYNEDEIILQDDIFTCPSIIDKVNNKSLDSLDELKKLLKNKNDYITIGNNVYLTFDINSKVYVYKKSDIKELNNKLKNKVTLEQKKNIFP</sequence>
<name>A0A5J6VLR1_9VIRU</name>
<dbReference type="InterPro" id="IPR001940">
    <property type="entry name" value="Peptidase_S1C"/>
</dbReference>
<protein>
    <submittedName>
        <fullName evidence="3">Trypsin-like peptidase domain protein</fullName>
    </submittedName>
</protein>
<dbReference type="PANTHER" id="PTHR43343:SF3">
    <property type="entry name" value="PROTEASE DO-LIKE 8, CHLOROPLASTIC"/>
    <property type="match status" value="1"/>
</dbReference>
<dbReference type="EMBL" id="MN448287">
    <property type="protein sequence ID" value="QFG74414.1"/>
    <property type="molecule type" value="Genomic_DNA"/>
</dbReference>
<keyword evidence="2" id="KW-0378">Hydrolase</keyword>
<organism evidence="3">
    <name type="scientific">Megaviridae environmental sample</name>
    <dbReference type="NCBI Taxonomy" id="1737588"/>
    <lineage>
        <taxon>Viruses</taxon>
        <taxon>Varidnaviria</taxon>
        <taxon>Bamfordvirae</taxon>
        <taxon>Nucleocytoviricota</taxon>
        <taxon>Megaviricetes</taxon>
        <taxon>Imitervirales</taxon>
        <taxon>Mimiviridae</taxon>
        <taxon>environmental samples</taxon>
    </lineage>
</organism>
<dbReference type="Gene3D" id="3.20.190.20">
    <property type="match status" value="1"/>
</dbReference>